<organism evidence="5 6">
    <name type="scientific">Thermococcus aggregans</name>
    <dbReference type="NCBI Taxonomy" id="110163"/>
    <lineage>
        <taxon>Archaea</taxon>
        <taxon>Methanobacteriati</taxon>
        <taxon>Methanobacteriota</taxon>
        <taxon>Thermococci</taxon>
        <taxon>Thermococcales</taxon>
        <taxon>Thermococcaceae</taxon>
        <taxon>Thermococcus</taxon>
    </lineage>
</organism>
<feature type="domain" description="Glycosyltransferase 2-like" evidence="4">
    <location>
        <begin position="39"/>
        <end position="200"/>
    </location>
</feature>
<dbReference type="Gene3D" id="3.90.550.10">
    <property type="entry name" value="Spore Coat Polysaccharide Biosynthesis Protein SpsA, Chain A"/>
    <property type="match status" value="1"/>
</dbReference>
<protein>
    <submittedName>
        <fullName evidence="5">Glycosyltransferase family 2 protein</fullName>
    </submittedName>
</protein>
<feature type="transmembrane region" description="Helical" evidence="3">
    <location>
        <begin position="6"/>
        <end position="23"/>
    </location>
</feature>
<dbReference type="Proteomes" id="UP001055732">
    <property type="component" value="Chromosome"/>
</dbReference>
<dbReference type="SUPFAM" id="SSF53448">
    <property type="entry name" value="Nucleotide-diphospho-sugar transferases"/>
    <property type="match status" value="1"/>
</dbReference>
<evidence type="ECO:0000259" key="4">
    <source>
        <dbReference type="Pfam" id="PF00535"/>
    </source>
</evidence>
<evidence type="ECO:0000256" key="2">
    <source>
        <dbReference type="ARBA" id="ARBA00022679"/>
    </source>
</evidence>
<gene>
    <name evidence="5" type="ORF">NF865_06070</name>
</gene>
<keyword evidence="1" id="KW-0328">Glycosyltransferase</keyword>
<dbReference type="EMBL" id="CP099582">
    <property type="protein sequence ID" value="USS39928.1"/>
    <property type="molecule type" value="Genomic_DNA"/>
</dbReference>
<dbReference type="AlphaFoldDB" id="A0A9E7MW02"/>
<sequence length="348" mass="39568">MLLEILLAIIFLWDWYFFAGYLTRLMDMYKTREWVPFVSILIPAYNEGQTITESIKSALSQDYPAFEVIVIDDGSEDDTFEKASSINDPRLRVFRKAHEGKAKALNFGLSKAKGEVIVTTDADSLLSPDALRHLVEGFYSPEVVGVGGQVRVLGNSFLERAQDVEHLRIAMFRRAKELEDLSVAPGPISAFRREALEKIGGFVESEVEDYATTKELKKIGKVVYAPRAKVYTRMPKTLGDLWRQRKRWFLGDLKHLGGGLEKELFFLLLGDFIALLDIMVPVALLLSGKLGLFSFFLGYEILTFLIPTVVEGGSLLNALLFPIFLWFWAVFYLVLHIYGYLLKIYRNL</sequence>
<dbReference type="CDD" id="cd06423">
    <property type="entry name" value="CESA_like"/>
    <property type="match status" value="1"/>
</dbReference>
<dbReference type="InterPro" id="IPR001173">
    <property type="entry name" value="Glyco_trans_2-like"/>
</dbReference>
<keyword evidence="3" id="KW-0472">Membrane</keyword>
<evidence type="ECO:0000313" key="6">
    <source>
        <dbReference type="Proteomes" id="UP001055732"/>
    </source>
</evidence>
<evidence type="ECO:0000313" key="5">
    <source>
        <dbReference type="EMBL" id="USS39928.1"/>
    </source>
</evidence>
<feature type="transmembrane region" description="Helical" evidence="3">
    <location>
        <begin position="264"/>
        <end position="286"/>
    </location>
</feature>
<accession>A0A9E7MW02</accession>
<dbReference type="PANTHER" id="PTHR43630:SF1">
    <property type="entry name" value="POLY-BETA-1,6-N-ACETYL-D-GLUCOSAMINE SYNTHASE"/>
    <property type="match status" value="1"/>
</dbReference>
<keyword evidence="3" id="KW-1133">Transmembrane helix</keyword>
<keyword evidence="3" id="KW-0812">Transmembrane</keyword>
<feature type="transmembrane region" description="Helical" evidence="3">
    <location>
        <begin position="292"/>
        <end position="310"/>
    </location>
</feature>
<keyword evidence="2" id="KW-0808">Transferase</keyword>
<feature type="transmembrane region" description="Helical" evidence="3">
    <location>
        <begin position="319"/>
        <end position="341"/>
    </location>
</feature>
<reference evidence="5" key="2">
    <citation type="submission" date="2022-06" db="EMBL/GenBank/DDBJ databases">
        <authorList>
            <person name="Park Y.-J."/>
        </authorList>
    </citation>
    <scope>NUCLEOTIDE SEQUENCE</scope>
    <source>
        <strain evidence="5">TY</strain>
    </source>
</reference>
<dbReference type="Pfam" id="PF00535">
    <property type="entry name" value="Glycos_transf_2"/>
    <property type="match status" value="1"/>
</dbReference>
<dbReference type="PANTHER" id="PTHR43630">
    <property type="entry name" value="POLY-BETA-1,6-N-ACETYL-D-GLUCOSAMINE SYNTHASE"/>
    <property type="match status" value="1"/>
</dbReference>
<reference evidence="5" key="1">
    <citation type="journal article" date="1998" name="Int. J. Syst. Bacteriol. 48 Pt">
        <title>Thermococcus guaymasensis sp. nov. and Thermococcus aggregans sp. nov., two novel thermophilic archaea isolated from the Guaymas Basin hydrothermal vent site.</title>
        <authorList>
            <person name="Canganella F."/>
            <person name="Jones W.J."/>
            <person name="Gambacorta A."/>
            <person name="Antranikian G."/>
        </authorList>
    </citation>
    <scope>NUCLEOTIDE SEQUENCE</scope>
    <source>
        <strain evidence="5">TY</strain>
    </source>
</reference>
<dbReference type="GO" id="GO:0016757">
    <property type="term" value="F:glycosyltransferase activity"/>
    <property type="evidence" value="ECO:0007669"/>
    <property type="project" value="UniProtKB-KW"/>
</dbReference>
<proteinExistence type="predicted"/>
<evidence type="ECO:0000256" key="1">
    <source>
        <dbReference type="ARBA" id="ARBA00022676"/>
    </source>
</evidence>
<keyword evidence="6" id="KW-1185">Reference proteome</keyword>
<evidence type="ECO:0000256" key="3">
    <source>
        <dbReference type="SAM" id="Phobius"/>
    </source>
</evidence>
<dbReference type="KEGG" id="tagg:NF865_06070"/>
<dbReference type="InterPro" id="IPR029044">
    <property type="entry name" value="Nucleotide-diphossugar_trans"/>
</dbReference>
<name>A0A9E7MW02_THEAG</name>
<dbReference type="RefSeq" id="WP_253303885.1">
    <property type="nucleotide sequence ID" value="NZ_CP099582.1"/>
</dbReference>